<dbReference type="GO" id="GO:0005840">
    <property type="term" value="C:ribosome"/>
    <property type="evidence" value="ECO:0007669"/>
    <property type="project" value="UniProtKB-KW"/>
</dbReference>
<keyword evidence="5" id="KW-1185">Reference proteome</keyword>
<reference evidence="4 5" key="1">
    <citation type="journal article" date="2015" name="Environ. Microbiol.">
        <title>Genome analyses suggest the presence of polyploidy and recent human-driven expansions in eight global populations of the honeybee pathogen Nosema ceranae.</title>
        <authorList>
            <person name="Pelin A."/>
            <person name="Selman M."/>
            <person name="Aris-Brosou S."/>
            <person name="Farinelli L."/>
            <person name="Corradi N."/>
        </authorList>
    </citation>
    <scope>NUCLEOTIDE SEQUENCE [LARGE SCALE GENOMIC DNA]</scope>
    <source>
        <strain evidence="4 5">PA08 1199</strain>
    </source>
</reference>
<dbReference type="GO" id="GO:1990904">
    <property type="term" value="C:ribonucleoprotein complex"/>
    <property type="evidence" value="ECO:0007669"/>
    <property type="project" value="UniProtKB-KW"/>
</dbReference>
<evidence type="ECO:0000256" key="1">
    <source>
        <dbReference type="ARBA" id="ARBA00009269"/>
    </source>
</evidence>
<dbReference type="OrthoDB" id="1166329at2759"/>
<dbReference type="GO" id="GO:0003735">
    <property type="term" value="F:structural constituent of ribosome"/>
    <property type="evidence" value="ECO:0007669"/>
    <property type="project" value="InterPro"/>
</dbReference>
<dbReference type="Pfam" id="PF01247">
    <property type="entry name" value="Ribosomal_L35Ae"/>
    <property type="match status" value="1"/>
</dbReference>
<dbReference type="GO" id="GO:0006412">
    <property type="term" value="P:translation"/>
    <property type="evidence" value="ECO:0007669"/>
    <property type="project" value="InterPro"/>
</dbReference>
<dbReference type="PANTHER" id="PTHR10902">
    <property type="entry name" value="60S RIBOSOMAL PROTEIN L35A"/>
    <property type="match status" value="1"/>
</dbReference>
<dbReference type="Gene3D" id="2.40.10.190">
    <property type="entry name" value="translation elongation factor selb, chain A, domain 4"/>
    <property type="match status" value="1"/>
</dbReference>
<evidence type="ECO:0000313" key="5">
    <source>
        <dbReference type="Proteomes" id="UP000034350"/>
    </source>
</evidence>
<sequence length="98" mass="11288">MFIPAIFVSHRRALRRIRHTQALIKINNVVNKEQAKKYIGNVVVSKRFNNDKSTRDVEGVILGTHGNKGLVRVKFERNMPPKSVTNIVEVRLVKKEIK</sequence>
<dbReference type="InterPro" id="IPR038661">
    <property type="entry name" value="Ribosomal_eL33_sf"/>
</dbReference>
<comment type="similarity">
    <text evidence="1">Belongs to the eukaryotic ribosomal protein eL33 family.</text>
</comment>
<dbReference type="InterPro" id="IPR001780">
    <property type="entry name" value="Ribosomal_eL33"/>
</dbReference>
<proteinExistence type="inferred from homology"/>
<dbReference type="InterPro" id="IPR009000">
    <property type="entry name" value="Transl_B-barrel_sf"/>
</dbReference>
<evidence type="ECO:0000256" key="2">
    <source>
        <dbReference type="ARBA" id="ARBA00022980"/>
    </source>
</evidence>
<dbReference type="SUPFAM" id="SSF50447">
    <property type="entry name" value="Translation proteins"/>
    <property type="match status" value="1"/>
</dbReference>
<dbReference type="RefSeq" id="XP_024330327.1">
    <property type="nucleotide sequence ID" value="XM_024476026.1"/>
</dbReference>
<dbReference type="Proteomes" id="UP000034350">
    <property type="component" value="Unassembled WGS sequence"/>
</dbReference>
<dbReference type="VEuPathDB" id="MicrosporidiaDB:G9O61_00g007760"/>
<keyword evidence="2 4" id="KW-0689">Ribosomal protein</keyword>
<dbReference type="EMBL" id="JPQZ01000058">
    <property type="protein sequence ID" value="KKO74585.1"/>
    <property type="molecule type" value="Genomic_DNA"/>
</dbReference>
<gene>
    <name evidence="4" type="ORF">AAJ76_580008628</name>
</gene>
<comment type="caution">
    <text evidence="4">The sequence shown here is derived from an EMBL/GenBank/DDBJ whole genome shotgun (WGS) entry which is preliminary data.</text>
</comment>
<dbReference type="VEuPathDB" id="MicrosporidiaDB:AAJ76_580008628"/>
<dbReference type="AlphaFoldDB" id="A0A0F9WCM9"/>
<keyword evidence="3" id="KW-0687">Ribonucleoprotein</keyword>
<protein>
    <submittedName>
        <fullName evidence="4">60s ribosomal protein l35a</fullName>
    </submittedName>
</protein>
<dbReference type="GeneID" id="36320974"/>
<evidence type="ECO:0000256" key="3">
    <source>
        <dbReference type="ARBA" id="ARBA00023274"/>
    </source>
</evidence>
<evidence type="ECO:0000313" key="4">
    <source>
        <dbReference type="EMBL" id="KKO74585.1"/>
    </source>
</evidence>
<organism evidence="4 5">
    <name type="scientific">Vairimorpha ceranae</name>
    <dbReference type="NCBI Taxonomy" id="40302"/>
    <lineage>
        <taxon>Eukaryota</taxon>
        <taxon>Fungi</taxon>
        <taxon>Fungi incertae sedis</taxon>
        <taxon>Microsporidia</taxon>
        <taxon>Nosematidae</taxon>
        <taxon>Vairimorpha</taxon>
    </lineage>
</organism>
<accession>A0A0F9WCM9</accession>
<name>A0A0F9WCM9_9MICR</name>